<dbReference type="SMART" id="SM00320">
    <property type="entry name" value="WD40"/>
    <property type="match status" value="4"/>
</dbReference>
<feature type="domain" description="DUF1899" evidence="6">
    <location>
        <begin position="4"/>
        <end position="68"/>
    </location>
</feature>
<evidence type="ECO:0000256" key="4">
    <source>
        <dbReference type="RuleBase" id="RU280818"/>
    </source>
</evidence>
<dbReference type="PROSITE" id="PS50082">
    <property type="entry name" value="WD_REPEATS_2"/>
    <property type="match status" value="2"/>
</dbReference>
<organism evidence="7 8">
    <name type="scientific">Felis catus</name>
    <name type="common">Cat</name>
    <name type="synonym">Felis silvestris catus</name>
    <dbReference type="NCBI Taxonomy" id="9685"/>
    <lineage>
        <taxon>Eukaryota</taxon>
        <taxon>Metazoa</taxon>
        <taxon>Chordata</taxon>
        <taxon>Craniata</taxon>
        <taxon>Vertebrata</taxon>
        <taxon>Euteleostomi</taxon>
        <taxon>Mammalia</taxon>
        <taxon>Eutheria</taxon>
        <taxon>Laurasiatheria</taxon>
        <taxon>Carnivora</taxon>
        <taxon>Feliformia</taxon>
        <taxon>Felidae</taxon>
        <taxon>Felinae</taxon>
        <taxon>Felis</taxon>
    </lineage>
</organism>
<dbReference type="Pfam" id="PF08953">
    <property type="entry name" value="DUF1899"/>
    <property type="match status" value="1"/>
</dbReference>
<dbReference type="SMART" id="SM01166">
    <property type="entry name" value="DUF1899"/>
    <property type="match status" value="1"/>
</dbReference>
<proteinExistence type="inferred from homology"/>
<feature type="compositionally biased region" description="Low complexity" evidence="5">
    <location>
        <begin position="578"/>
        <end position="601"/>
    </location>
</feature>
<dbReference type="InterPro" id="IPR015943">
    <property type="entry name" value="WD40/YVTN_repeat-like_dom_sf"/>
</dbReference>
<feature type="repeat" description="WD" evidence="3">
    <location>
        <begin position="77"/>
        <end position="111"/>
    </location>
</feature>
<dbReference type="InterPro" id="IPR015505">
    <property type="entry name" value="Coronin"/>
</dbReference>
<keyword evidence="8" id="KW-1185">Reference proteome</keyword>
<comment type="similarity">
    <text evidence="4">Belongs to the WD repeat coronin family.</text>
</comment>
<reference evidence="7 8" key="1">
    <citation type="submission" date="2021-02" db="EMBL/GenBank/DDBJ databases">
        <title>Safari Cat Assemblies.</title>
        <authorList>
            <person name="Bredemeyer K.R."/>
            <person name="Murphy W.J."/>
        </authorList>
    </citation>
    <scope>NUCLEOTIDE SEQUENCE [LARGE SCALE GENOMIC DNA]</scope>
</reference>
<dbReference type="Ensembl" id="ENSFCTT00005072302.1">
    <property type="protein sequence ID" value="ENSFCTP00005051211.1"/>
    <property type="gene ID" value="ENSFCTG00005025457.1"/>
</dbReference>
<evidence type="ECO:0000256" key="3">
    <source>
        <dbReference type="PROSITE-ProRule" id="PRU00221"/>
    </source>
</evidence>
<keyword evidence="2 4" id="KW-0677">Repeat</keyword>
<reference evidence="7" key="2">
    <citation type="submission" date="2025-08" db="UniProtKB">
        <authorList>
            <consortium name="Ensembl"/>
        </authorList>
    </citation>
    <scope>IDENTIFICATION</scope>
    <source>
        <strain evidence="7">breed Abyssinian</strain>
    </source>
</reference>
<dbReference type="Pfam" id="PF00400">
    <property type="entry name" value="WD40"/>
    <property type="match status" value="3"/>
</dbReference>
<dbReference type="InterPro" id="IPR001680">
    <property type="entry name" value="WD40_rpt"/>
</dbReference>
<feature type="region of interest" description="Disordered" evidence="5">
    <location>
        <begin position="403"/>
        <end position="448"/>
    </location>
</feature>
<dbReference type="InterPro" id="IPR036322">
    <property type="entry name" value="WD40_repeat_dom_sf"/>
</dbReference>
<dbReference type="Gene3D" id="2.130.10.10">
    <property type="entry name" value="YVTN repeat-like/Quinoprotein amine dehydrogenase"/>
    <property type="match status" value="1"/>
</dbReference>
<feature type="compositionally biased region" description="Basic and acidic residues" evidence="5">
    <location>
        <begin position="430"/>
        <end position="442"/>
    </location>
</feature>
<dbReference type="Proteomes" id="UP000823872">
    <property type="component" value="Chromosome E3"/>
</dbReference>
<dbReference type="SUPFAM" id="SSF50978">
    <property type="entry name" value="WD40 repeat-like"/>
    <property type="match status" value="1"/>
</dbReference>
<dbReference type="PANTHER" id="PTHR10856:SF18">
    <property type="entry name" value="CORONIN-1A"/>
    <property type="match status" value="1"/>
</dbReference>
<accession>A0ABI7ZW73</accession>
<dbReference type="GeneTree" id="ENSGT00940000160628"/>
<feature type="repeat" description="WD" evidence="3">
    <location>
        <begin position="127"/>
        <end position="169"/>
    </location>
</feature>
<dbReference type="PROSITE" id="PS00678">
    <property type="entry name" value="WD_REPEATS_1"/>
    <property type="match status" value="2"/>
</dbReference>
<feature type="region of interest" description="Disordered" evidence="5">
    <location>
        <begin position="527"/>
        <end position="601"/>
    </location>
</feature>
<evidence type="ECO:0000313" key="7">
    <source>
        <dbReference type="Ensembl" id="ENSFCTP00005051211.1"/>
    </source>
</evidence>
<dbReference type="PANTHER" id="PTHR10856">
    <property type="entry name" value="CORONIN"/>
    <property type="match status" value="1"/>
</dbReference>
<evidence type="ECO:0000256" key="1">
    <source>
        <dbReference type="ARBA" id="ARBA00022574"/>
    </source>
</evidence>
<dbReference type="InterPro" id="IPR019775">
    <property type="entry name" value="WD40_repeat_CS"/>
</dbReference>
<dbReference type="InterPro" id="IPR015048">
    <property type="entry name" value="DUF1899"/>
</dbReference>
<evidence type="ECO:0000313" key="8">
    <source>
        <dbReference type="Proteomes" id="UP000823872"/>
    </source>
</evidence>
<evidence type="ECO:0000256" key="2">
    <source>
        <dbReference type="ARBA" id="ARBA00022737"/>
    </source>
</evidence>
<evidence type="ECO:0000256" key="5">
    <source>
        <dbReference type="SAM" id="MobiDB-lite"/>
    </source>
</evidence>
<feature type="compositionally biased region" description="Basic and acidic residues" evidence="5">
    <location>
        <begin position="403"/>
        <end position="418"/>
    </location>
</feature>
<keyword evidence="1 3" id="KW-0853">WD repeat</keyword>
<protein>
    <recommendedName>
        <fullName evidence="4">Coronin</fullName>
    </recommendedName>
</protein>
<evidence type="ECO:0000259" key="6">
    <source>
        <dbReference type="SMART" id="SM01166"/>
    </source>
</evidence>
<reference evidence="7" key="3">
    <citation type="submission" date="2025-09" db="UniProtKB">
        <authorList>
            <consortium name="Ensembl"/>
        </authorList>
    </citation>
    <scope>IDENTIFICATION</scope>
    <source>
        <strain evidence="7">breed Abyssinian</strain>
    </source>
</reference>
<name>A0ABI7ZW73_FELCA</name>
<gene>
    <name evidence="7" type="primary">CORO1A</name>
</gene>
<dbReference type="PROSITE" id="PS50294">
    <property type="entry name" value="WD_REPEATS_REGION"/>
    <property type="match status" value="2"/>
</dbReference>
<sequence>MSRQVVRSSKFRHVFGQPAKADQCYEDVRVSQTTWDSGFCAVNPKFVALICEASGGGAFLVLSLGKTGRVDKNAPMVCGHTAPVLDIAWCPHNDNVIASGSEDCTVMVWEIPDGGLTLPLREPVVTLEGHTKRVGIVAWHPTAQNVLLSAGCDNVILVWDVGTGAAVLTLGSDVHPDTIYSVDWSRDGALICTSCRDKRVRIIEPRKGTVVAEKDRPHEGTRPVRAVFVSDGKILTTGFSRMSERQVALWDTKHLEEPLSLQELDTSSGVLLPFFDPDTNIVYLCGKGDSSIRYFEITSEAPYLHYLSMFSSKESQRGMGYMPKRGLEVNKCEIARFYKLHERRCEPIAMTVPRKSDLFQEDLYPPTAGPDAALTAEEWLKGQDAGPLLISLKDGYVPPKSRELRVNRGLDTGRRKAAPEAGGTPSSVRSGREPGRQDEKTYRAGAATDRWSHCPRGRLAGVWAPSHSQRWGSFGGREWVILRPQKTGFKLIGLQLSGQQPAERQKGQALGLLVGGWGAARVRGARDGAGTHATMGPPGRHTPAGGGNEEAPGHSAGATEALGESGGDSPGQVEDPRASAGAAASPPSLPVVPFSPGHDGR</sequence>
<dbReference type="Pfam" id="PF16300">
    <property type="entry name" value="WD40_4"/>
    <property type="match status" value="1"/>
</dbReference>
<dbReference type="SMART" id="SM01167">
    <property type="entry name" value="DUF1900"/>
    <property type="match status" value="1"/>
</dbReference>